<dbReference type="Pfam" id="PF07661">
    <property type="entry name" value="MORN_2"/>
    <property type="match status" value="3"/>
</dbReference>
<organism evidence="1 2">
    <name type="scientific">Fusobacterium mortiferum</name>
    <dbReference type="NCBI Taxonomy" id="850"/>
    <lineage>
        <taxon>Bacteria</taxon>
        <taxon>Fusobacteriati</taxon>
        <taxon>Fusobacteriota</taxon>
        <taxon>Fusobacteriia</taxon>
        <taxon>Fusobacteriales</taxon>
        <taxon>Fusobacteriaceae</taxon>
        <taxon>Fusobacterium</taxon>
    </lineage>
</organism>
<dbReference type="EMBL" id="QRHL01000009">
    <property type="protein sequence ID" value="RHF72277.1"/>
    <property type="molecule type" value="Genomic_DNA"/>
</dbReference>
<reference evidence="1 2" key="1">
    <citation type="submission" date="2018-08" db="EMBL/GenBank/DDBJ databases">
        <title>A genome reference for cultivated species of the human gut microbiota.</title>
        <authorList>
            <person name="Zou Y."/>
            <person name="Xue W."/>
            <person name="Luo G."/>
        </authorList>
    </citation>
    <scope>NUCLEOTIDE SEQUENCE [LARGE SCALE GENOMIC DNA]</scope>
    <source>
        <strain evidence="1 2">AM25-1</strain>
    </source>
</reference>
<dbReference type="RefSeq" id="WP_005885490.1">
    <property type="nucleotide sequence ID" value="NZ_CABMMQ010000002.1"/>
</dbReference>
<dbReference type="SUPFAM" id="SSF82185">
    <property type="entry name" value="Histone H3 K4-specific methyltransferase SET7/9 N-terminal domain"/>
    <property type="match status" value="1"/>
</dbReference>
<dbReference type="Gene3D" id="3.90.930.1">
    <property type="match status" value="1"/>
</dbReference>
<evidence type="ECO:0008006" key="3">
    <source>
        <dbReference type="Google" id="ProtNLM"/>
    </source>
</evidence>
<accession>A0A414PUL2</accession>
<comment type="caution">
    <text evidence="1">The sequence shown here is derived from an EMBL/GenBank/DDBJ whole genome shotgun (WGS) entry which is preliminary data.</text>
</comment>
<dbReference type="InterPro" id="IPR011652">
    <property type="entry name" value="MORN_2"/>
</dbReference>
<protein>
    <recommendedName>
        <fullName evidence="3">Toxin-antitoxin system YwqK family antitoxin</fullName>
    </recommendedName>
</protein>
<evidence type="ECO:0000313" key="2">
    <source>
        <dbReference type="Proteomes" id="UP000284676"/>
    </source>
</evidence>
<dbReference type="Proteomes" id="UP000284676">
    <property type="component" value="Unassembled WGS sequence"/>
</dbReference>
<gene>
    <name evidence="1" type="ORF">DW663_06755</name>
</gene>
<dbReference type="AlphaFoldDB" id="A0A414PUL2"/>
<sequence>MKKIAIATFVLLTLVGCGKEIDISQKQVRKGIVYTINEDKPFTGKVVGKYENGQNKLVEKFKEGKFDGEQIYYYENGQIKEKITYQGGVPTGVYNEYHKNGEVAYTGSFSNGKKEGEWNRYTEDKKLILTEIYKNGKLEDVKQFLIDTDKIKGKINSLFN</sequence>
<dbReference type="PROSITE" id="PS51257">
    <property type="entry name" value="PROKAR_LIPOPROTEIN"/>
    <property type="match status" value="1"/>
</dbReference>
<proteinExistence type="predicted"/>
<name>A0A414PUL2_FUSMR</name>
<dbReference type="GeneID" id="62763762"/>
<evidence type="ECO:0000313" key="1">
    <source>
        <dbReference type="EMBL" id="RHF72277.1"/>
    </source>
</evidence>